<sequence>MCGFYSVSSTSAINGGVTPCDDRTTTEQRLEEHHPRYSQWDFDTERVTYTKARTNRSCVEGHQVTVTIRVSRLTNIELDKRRVRIKSTKFNCGSGTSFGFCMASRFVIVRRAVTKTTIVGVTCSFGGGNRSQDQIGGSFVTIEADFVGFQGSNGVVGI</sequence>
<dbReference type="AlphaFoldDB" id="A0A0L0USF3"/>
<evidence type="ECO:0000313" key="2">
    <source>
        <dbReference type="Proteomes" id="UP000054564"/>
    </source>
</evidence>
<organism evidence="1 2">
    <name type="scientific">Puccinia striiformis f. sp. tritici PST-78</name>
    <dbReference type="NCBI Taxonomy" id="1165861"/>
    <lineage>
        <taxon>Eukaryota</taxon>
        <taxon>Fungi</taxon>
        <taxon>Dikarya</taxon>
        <taxon>Basidiomycota</taxon>
        <taxon>Pucciniomycotina</taxon>
        <taxon>Pucciniomycetes</taxon>
        <taxon>Pucciniales</taxon>
        <taxon>Pucciniaceae</taxon>
        <taxon>Puccinia</taxon>
    </lineage>
</organism>
<name>A0A0L0USF3_9BASI</name>
<accession>A0A0L0USF3</accession>
<reference evidence="2" key="1">
    <citation type="submission" date="2014-03" db="EMBL/GenBank/DDBJ databases">
        <title>The Genome Sequence of Puccinia striiformis f. sp. tritici PST-78.</title>
        <authorList>
            <consortium name="The Broad Institute Genome Sequencing Platform"/>
            <person name="Cuomo C."/>
            <person name="Hulbert S."/>
            <person name="Chen X."/>
            <person name="Walker B."/>
            <person name="Young S.K."/>
            <person name="Zeng Q."/>
            <person name="Gargeya S."/>
            <person name="Fitzgerald M."/>
            <person name="Haas B."/>
            <person name="Abouelleil A."/>
            <person name="Alvarado L."/>
            <person name="Arachchi H.M."/>
            <person name="Berlin A.M."/>
            <person name="Chapman S.B."/>
            <person name="Goldberg J."/>
            <person name="Griggs A."/>
            <person name="Gujja S."/>
            <person name="Hansen M."/>
            <person name="Howarth C."/>
            <person name="Imamovic A."/>
            <person name="Larimer J."/>
            <person name="McCowan C."/>
            <person name="Montmayeur A."/>
            <person name="Murphy C."/>
            <person name="Neiman D."/>
            <person name="Pearson M."/>
            <person name="Priest M."/>
            <person name="Roberts A."/>
            <person name="Saif S."/>
            <person name="Shea T."/>
            <person name="Sisk P."/>
            <person name="Sykes S."/>
            <person name="Wortman J."/>
            <person name="Nusbaum C."/>
            <person name="Birren B."/>
        </authorList>
    </citation>
    <scope>NUCLEOTIDE SEQUENCE [LARGE SCALE GENOMIC DNA]</scope>
    <source>
        <strain evidence="2">race PST-78</strain>
    </source>
</reference>
<gene>
    <name evidence="1" type="ORF">PSTG_16842</name>
</gene>
<proteinExistence type="predicted"/>
<evidence type="ECO:0000313" key="1">
    <source>
        <dbReference type="EMBL" id="KNE89679.1"/>
    </source>
</evidence>
<keyword evidence="2" id="KW-1185">Reference proteome</keyword>
<comment type="caution">
    <text evidence="1">The sequence shown here is derived from an EMBL/GenBank/DDBJ whole genome shotgun (WGS) entry which is preliminary data.</text>
</comment>
<dbReference type="Proteomes" id="UP000054564">
    <property type="component" value="Unassembled WGS sequence"/>
</dbReference>
<dbReference type="EMBL" id="AJIL01000308">
    <property type="protein sequence ID" value="KNE89679.1"/>
    <property type="molecule type" value="Genomic_DNA"/>
</dbReference>
<protein>
    <submittedName>
        <fullName evidence="1">Uncharacterized protein</fullName>
    </submittedName>
</protein>